<keyword evidence="2" id="KW-1185">Reference proteome</keyword>
<dbReference type="AlphaFoldDB" id="A0AAD5PZJ7"/>
<evidence type="ECO:0000313" key="2">
    <source>
        <dbReference type="Proteomes" id="UP000820818"/>
    </source>
</evidence>
<evidence type="ECO:0000313" key="1">
    <source>
        <dbReference type="EMBL" id="KAI9565382.1"/>
    </source>
</evidence>
<sequence>MMNEAWLVDIQFSSAHSFAHTIKASTSLSTAGTHVAELQTSVYAATVKPLRDEGKNEKNGRTSWCLSCHHISLREMSASFRETNGANNFLDFRTLQTQSEVRKKRELALA</sequence>
<comment type="caution">
    <text evidence="1">The sequence shown here is derived from an EMBL/GenBank/DDBJ whole genome shotgun (WGS) entry which is preliminary data.</text>
</comment>
<dbReference type="EMBL" id="WJBH02000001">
    <property type="protein sequence ID" value="KAI9565382.1"/>
    <property type="molecule type" value="Genomic_DNA"/>
</dbReference>
<protein>
    <submittedName>
        <fullName evidence="1">Uncharacterized protein</fullName>
    </submittedName>
</protein>
<name>A0AAD5PZJ7_9CRUS</name>
<proteinExistence type="predicted"/>
<dbReference type="Proteomes" id="UP000820818">
    <property type="component" value="Linkage Group LG1"/>
</dbReference>
<accession>A0AAD5PZJ7</accession>
<organism evidence="1 2">
    <name type="scientific">Daphnia sinensis</name>
    <dbReference type="NCBI Taxonomy" id="1820382"/>
    <lineage>
        <taxon>Eukaryota</taxon>
        <taxon>Metazoa</taxon>
        <taxon>Ecdysozoa</taxon>
        <taxon>Arthropoda</taxon>
        <taxon>Crustacea</taxon>
        <taxon>Branchiopoda</taxon>
        <taxon>Diplostraca</taxon>
        <taxon>Cladocera</taxon>
        <taxon>Anomopoda</taxon>
        <taxon>Daphniidae</taxon>
        <taxon>Daphnia</taxon>
        <taxon>Daphnia similis group</taxon>
    </lineage>
</organism>
<reference evidence="1 2" key="1">
    <citation type="submission" date="2022-05" db="EMBL/GenBank/DDBJ databases">
        <title>A multi-omics perspective on studying reproductive biology in Daphnia sinensis.</title>
        <authorList>
            <person name="Jia J."/>
        </authorList>
    </citation>
    <scope>NUCLEOTIDE SEQUENCE [LARGE SCALE GENOMIC DNA]</scope>
    <source>
        <strain evidence="1 2">WSL</strain>
    </source>
</reference>
<gene>
    <name evidence="1" type="ORF">GHT06_009174</name>
</gene>